<keyword evidence="2" id="KW-0479">Metal-binding</keyword>
<dbReference type="Pfam" id="PF04828">
    <property type="entry name" value="GFA"/>
    <property type="match status" value="1"/>
</dbReference>
<organism evidence="5">
    <name type="scientific">Bionectria ochroleuca</name>
    <name type="common">Gliocladium roseum</name>
    <dbReference type="NCBI Taxonomy" id="29856"/>
    <lineage>
        <taxon>Eukaryota</taxon>
        <taxon>Fungi</taxon>
        <taxon>Dikarya</taxon>
        <taxon>Ascomycota</taxon>
        <taxon>Pezizomycotina</taxon>
        <taxon>Sordariomycetes</taxon>
        <taxon>Hypocreomycetidae</taxon>
        <taxon>Hypocreales</taxon>
        <taxon>Bionectriaceae</taxon>
        <taxon>Clonostachys</taxon>
    </lineage>
</organism>
<dbReference type="EMBL" id="CDPU01000011">
    <property type="protein sequence ID" value="CEO48598.1"/>
    <property type="molecule type" value="Genomic_DNA"/>
</dbReference>
<name>A0A0B7JU56_BIOOC</name>
<accession>A0A0B7JU56</accession>
<evidence type="ECO:0000256" key="2">
    <source>
        <dbReference type="ARBA" id="ARBA00022723"/>
    </source>
</evidence>
<dbReference type="InterPro" id="IPR006913">
    <property type="entry name" value="CENP-V/GFA"/>
</dbReference>
<proteinExistence type="inferred from homology"/>
<evidence type="ECO:0000259" key="4">
    <source>
        <dbReference type="PROSITE" id="PS51891"/>
    </source>
</evidence>
<sequence length="142" mass="15768">MAEQETPSSATYDAGCHCGNISFSFTLSPPLPDYEVMNCGCSICRRAGYLLVYPTYENLTWHKGSKERCSVYQFNTKTKDQLFCPKCGASIGIDFKNATPQKYGISARTINGIDLHSLKYKVMDGVKLMAPHTDLSGAEYKE</sequence>
<evidence type="ECO:0000256" key="1">
    <source>
        <dbReference type="ARBA" id="ARBA00005495"/>
    </source>
</evidence>
<protein>
    <recommendedName>
        <fullName evidence="4">CENP-V/GFA domain-containing protein</fullName>
    </recommendedName>
</protein>
<reference evidence="5" key="1">
    <citation type="submission" date="2015-01" db="EMBL/GenBank/DDBJ databases">
        <authorList>
            <person name="Durling Mikael"/>
        </authorList>
    </citation>
    <scope>NUCLEOTIDE SEQUENCE</scope>
</reference>
<dbReference type="PANTHER" id="PTHR28620:SF1">
    <property type="entry name" value="CENP-V_GFA DOMAIN-CONTAINING PROTEIN"/>
    <property type="match status" value="1"/>
</dbReference>
<dbReference type="AlphaFoldDB" id="A0A0B7JU56"/>
<dbReference type="SUPFAM" id="SSF51316">
    <property type="entry name" value="Mss4-like"/>
    <property type="match status" value="1"/>
</dbReference>
<comment type="similarity">
    <text evidence="1">Belongs to the Gfa family.</text>
</comment>
<gene>
    <name evidence="5" type="ORF">BN869_000004655_1</name>
</gene>
<dbReference type="GO" id="GO:0046872">
    <property type="term" value="F:metal ion binding"/>
    <property type="evidence" value="ECO:0007669"/>
    <property type="project" value="UniProtKB-KW"/>
</dbReference>
<keyword evidence="3" id="KW-0862">Zinc</keyword>
<dbReference type="PANTHER" id="PTHR28620">
    <property type="entry name" value="CENTROMERE PROTEIN V"/>
    <property type="match status" value="1"/>
</dbReference>
<feature type="domain" description="CENP-V/GFA" evidence="4">
    <location>
        <begin position="12"/>
        <end position="121"/>
    </location>
</feature>
<dbReference type="InterPro" id="IPR052355">
    <property type="entry name" value="CENP-V-like"/>
</dbReference>
<dbReference type="PROSITE" id="PS51891">
    <property type="entry name" value="CENP_V_GFA"/>
    <property type="match status" value="1"/>
</dbReference>
<dbReference type="GO" id="GO:0016846">
    <property type="term" value="F:carbon-sulfur lyase activity"/>
    <property type="evidence" value="ECO:0007669"/>
    <property type="project" value="InterPro"/>
</dbReference>
<evidence type="ECO:0000313" key="5">
    <source>
        <dbReference type="EMBL" id="CEO48598.1"/>
    </source>
</evidence>
<dbReference type="Gene3D" id="2.170.150.70">
    <property type="match status" value="1"/>
</dbReference>
<dbReference type="InterPro" id="IPR011057">
    <property type="entry name" value="Mss4-like_sf"/>
</dbReference>
<evidence type="ECO:0000256" key="3">
    <source>
        <dbReference type="ARBA" id="ARBA00022833"/>
    </source>
</evidence>